<dbReference type="FunFam" id="1.25.40.10:FF:000344">
    <property type="entry name" value="Pentatricopeptide repeat-containing protein"/>
    <property type="match status" value="1"/>
</dbReference>
<comment type="similarity">
    <text evidence="2">Belongs to the PPR family. PCMP-E subfamily.</text>
</comment>
<dbReference type="NCBIfam" id="TIGR00756">
    <property type="entry name" value="PPR"/>
    <property type="match status" value="7"/>
</dbReference>
<dbReference type="GO" id="GO:0009451">
    <property type="term" value="P:RNA modification"/>
    <property type="evidence" value="ECO:0007669"/>
    <property type="project" value="InterPro"/>
</dbReference>
<dbReference type="Gramene" id="PRQ34192">
    <property type="protein sequence ID" value="PRQ34192"/>
    <property type="gene ID" value="RchiOBHm_Chr5g0066131"/>
</dbReference>
<reference evidence="4 5" key="1">
    <citation type="journal article" date="2018" name="Nat. Genet.">
        <title>The Rosa genome provides new insights in the design of modern roses.</title>
        <authorList>
            <person name="Bendahmane M."/>
        </authorList>
    </citation>
    <scope>NUCLEOTIDE SEQUENCE [LARGE SCALE GENOMIC DNA]</scope>
    <source>
        <strain evidence="5">cv. Old Blush</strain>
    </source>
</reference>
<organism evidence="4 5">
    <name type="scientific">Rosa chinensis</name>
    <name type="common">China rose</name>
    <dbReference type="NCBI Taxonomy" id="74649"/>
    <lineage>
        <taxon>Eukaryota</taxon>
        <taxon>Viridiplantae</taxon>
        <taxon>Streptophyta</taxon>
        <taxon>Embryophyta</taxon>
        <taxon>Tracheophyta</taxon>
        <taxon>Spermatophyta</taxon>
        <taxon>Magnoliopsida</taxon>
        <taxon>eudicotyledons</taxon>
        <taxon>Gunneridae</taxon>
        <taxon>Pentapetalae</taxon>
        <taxon>rosids</taxon>
        <taxon>fabids</taxon>
        <taxon>Rosales</taxon>
        <taxon>Rosaceae</taxon>
        <taxon>Rosoideae</taxon>
        <taxon>Rosoideae incertae sedis</taxon>
        <taxon>Rosa</taxon>
    </lineage>
</organism>
<feature type="repeat" description="PPR" evidence="3">
    <location>
        <begin position="79"/>
        <end position="113"/>
    </location>
</feature>
<keyword evidence="1" id="KW-0677">Repeat</keyword>
<evidence type="ECO:0000256" key="2">
    <source>
        <dbReference type="ARBA" id="ARBA00061659"/>
    </source>
</evidence>
<evidence type="ECO:0000313" key="5">
    <source>
        <dbReference type="Proteomes" id="UP000238479"/>
    </source>
</evidence>
<accession>A0A2P6QJ36</accession>
<comment type="caution">
    <text evidence="4">The sequence shown here is derived from an EMBL/GenBank/DDBJ whole genome shotgun (WGS) entry which is preliminary data.</text>
</comment>
<feature type="repeat" description="PPR" evidence="3">
    <location>
        <begin position="351"/>
        <end position="385"/>
    </location>
</feature>
<dbReference type="FunFam" id="1.25.40.10:FF:001383">
    <property type="entry name" value="Pentatricopeptide repeat-containing protein mitochondrial"/>
    <property type="match status" value="1"/>
</dbReference>
<protein>
    <submittedName>
        <fullName evidence="4">Putative tetratricopeptide-like helical domain-containing protein</fullName>
    </submittedName>
</protein>
<evidence type="ECO:0000313" key="4">
    <source>
        <dbReference type="EMBL" id="PRQ34192.1"/>
    </source>
</evidence>
<dbReference type="PROSITE" id="PS51375">
    <property type="entry name" value="PPR"/>
    <property type="match status" value="7"/>
</dbReference>
<dbReference type="OrthoDB" id="185373at2759"/>
<dbReference type="Pfam" id="PF13041">
    <property type="entry name" value="PPR_2"/>
    <property type="match status" value="2"/>
</dbReference>
<gene>
    <name evidence="4" type="ORF">RchiOBHm_Chr5g0066131</name>
</gene>
<dbReference type="PANTHER" id="PTHR47926">
    <property type="entry name" value="PENTATRICOPEPTIDE REPEAT-CONTAINING PROTEIN"/>
    <property type="match status" value="1"/>
</dbReference>
<feature type="repeat" description="PPR" evidence="3">
    <location>
        <begin position="180"/>
        <end position="214"/>
    </location>
</feature>
<name>A0A2P6QJ36_ROSCH</name>
<feature type="repeat" description="PPR" evidence="3">
    <location>
        <begin position="250"/>
        <end position="284"/>
    </location>
</feature>
<dbReference type="InterPro" id="IPR046848">
    <property type="entry name" value="E_motif"/>
</dbReference>
<dbReference type="Pfam" id="PF13812">
    <property type="entry name" value="PPR_3"/>
    <property type="match status" value="1"/>
</dbReference>
<dbReference type="InterPro" id="IPR046960">
    <property type="entry name" value="PPR_At4g14850-like_plant"/>
</dbReference>
<dbReference type="Gene3D" id="1.25.40.10">
    <property type="entry name" value="Tetratricopeptide repeat domain"/>
    <property type="match status" value="4"/>
</dbReference>
<dbReference type="Pfam" id="PF01535">
    <property type="entry name" value="PPR"/>
    <property type="match status" value="3"/>
</dbReference>
<dbReference type="InterPro" id="IPR011990">
    <property type="entry name" value="TPR-like_helical_dom_sf"/>
</dbReference>
<dbReference type="Proteomes" id="UP000238479">
    <property type="component" value="Chromosome 5"/>
</dbReference>
<dbReference type="Pfam" id="PF20431">
    <property type="entry name" value="E_motif"/>
    <property type="match status" value="1"/>
</dbReference>
<dbReference type="AlphaFoldDB" id="A0A2P6QJ36"/>
<proteinExistence type="inferred from homology"/>
<dbReference type="OMA" id="YPNSATI"/>
<sequence>MTPITQHRTFQSSPDLYTKLIGIYARDRQLQPARLLHAHLITTGLARLTHFASKLIALYASCGRVAHARDLFDQIPKTNIRRWFALIGAYARSGFHQQAMDVFSEMQRAGSRPNRIVIPSVLKACGHLSDVKTGEKLHAVVFRHSFEFDAFISSALVDMYSKNGRVEKARRVFDMMVEKDLVALNAVVSGFCQHGMGEEALVLVEEMQLVGIKPNLITWNTLVAGFSQKGDEAMASRLFKLMRVNGIEPDVVSWTSVISGFVKNFQNSKAFYTFKQMLDHGICPTSATVSSLLPACAAVTNLRSGKEIHAYALVTGVEADVYVRSALVDMYAKCGFIYEAKTLFCKMSEKNTVTWNSMIFGYANHGYCTEAIELFNKMKTEDNRKLDYLTFVAVLTACCHTGMIELGKSLFSSMQEEHGIMPRLEHYACMVDLLGRAGNLTEAYDMIKAMPMEPDSFVWGALLGASRNYGNIELAEIAAKHLSELEPESAGNNLLLSSLYADAGNWVNVARLKKMMKKKKLRKLPGCSWTEAA</sequence>
<feature type="repeat" description="PPR" evidence="3">
    <location>
        <begin position="387"/>
        <end position="422"/>
    </location>
</feature>
<dbReference type="PANTHER" id="PTHR47926:SF487">
    <property type="entry name" value="REPEAT (TPR)-LIKE SUPERFAMILY PROTEIN, PUTATIVE-RELATED"/>
    <property type="match status" value="1"/>
</dbReference>
<dbReference type="FunFam" id="1.25.40.10:FF:000212">
    <property type="entry name" value="Pentatricopeptide repeat-containing protein At2g03380, mitochondrial"/>
    <property type="match status" value="1"/>
</dbReference>
<keyword evidence="5" id="KW-1185">Reference proteome</keyword>
<feature type="repeat" description="PPR" evidence="3">
    <location>
        <begin position="215"/>
        <end position="249"/>
    </location>
</feature>
<evidence type="ECO:0000256" key="1">
    <source>
        <dbReference type="ARBA" id="ARBA00022737"/>
    </source>
</evidence>
<dbReference type="STRING" id="74649.A0A2P6QJ36"/>
<dbReference type="GO" id="GO:0003723">
    <property type="term" value="F:RNA binding"/>
    <property type="evidence" value="ECO:0007669"/>
    <property type="project" value="InterPro"/>
</dbReference>
<dbReference type="InterPro" id="IPR002885">
    <property type="entry name" value="PPR_rpt"/>
</dbReference>
<dbReference type="EMBL" id="PDCK01000043">
    <property type="protein sequence ID" value="PRQ34192.1"/>
    <property type="molecule type" value="Genomic_DNA"/>
</dbReference>
<feature type="repeat" description="PPR" evidence="3">
    <location>
        <begin position="149"/>
        <end position="179"/>
    </location>
</feature>
<evidence type="ECO:0000256" key="3">
    <source>
        <dbReference type="PROSITE-ProRule" id="PRU00708"/>
    </source>
</evidence>